<proteinExistence type="predicted"/>
<evidence type="ECO:0000313" key="3">
    <source>
        <dbReference type="Proteomes" id="UP000248311"/>
    </source>
</evidence>
<accession>A0A318SYS3</accession>
<dbReference type="OrthoDB" id="7326315at2"/>
<dbReference type="Gene3D" id="2.40.160.10">
    <property type="entry name" value="Porin"/>
    <property type="match status" value="1"/>
</dbReference>
<name>A0A318SYS3_9RHOB</name>
<dbReference type="AlphaFoldDB" id="A0A318SYS3"/>
<organism evidence="2 3">
    <name type="scientific">Pseudoroseicyclus aestuarii</name>
    <dbReference type="NCBI Taxonomy" id="1795041"/>
    <lineage>
        <taxon>Bacteria</taxon>
        <taxon>Pseudomonadati</taxon>
        <taxon>Pseudomonadota</taxon>
        <taxon>Alphaproteobacteria</taxon>
        <taxon>Rhodobacterales</taxon>
        <taxon>Paracoccaceae</taxon>
        <taxon>Pseudoroseicyclus</taxon>
    </lineage>
</organism>
<sequence length="345" mass="38172">MRFTGRRTGVRKTNDVISEKQSRMKKLGAFGGALIAATSIMGTQANAQALTFDADGYIRLGYNYNSDREDETVPEFRLRVQPIATLAVTEDLSFGFGFQYQVDENYADGRIDFKNAQTNVPYVFARYEKYYAAFGNTDGAINRIPFRAGYEPGVTYPFNQASAVNFRYARLSWSGEASDVLYLGYGGFRDPFRAGVSISTEDRQIAPGGFETFDEEWSAYVSNGGDNYQLSIGYAEGREDQSLVMATAQYTLGDLSLSALLAQDDVEDESLSGTAYGMSARWQVSEPVRIEATYANGTADNDTEAYGVGASYQFENGISLRSGVFQQTNETIDRQIADIGLIYFF</sequence>
<evidence type="ECO:0000313" key="2">
    <source>
        <dbReference type="EMBL" id="PYE80897.1"/>
    </source>
</evidence>
<evidence type="ECO:0000259" key="1">
    <source>
        <dbReference type="Pfam" id="PF13609"/>
    </source>
</evidence>
<feature type="domain" description="Porin" evidence="1">
    <location>
        <begin position="42"/>
        <end position="328"/>
    </location>
</feature>
<dbReference type="EMBL" id="QJTE01000009">
    <property type="protein sequence ID" value="PYE80897.1"/>
    <property type="molecule type" value="Genomic_DNA"/>
</dbReference>
<comment type="caution">
    <text evidence="2">The sequence shown here is derived from an EMBL/GenBank/DDBJ whole genome shotgun (WGS) entry which is preliminary data.</text>
</comment>
<dbReference type="InterPro" id="IPR023614">
    <property type="entry name" value="Porin_dom_sf"/>
</dbReference>
<dbReference type="GO" id="GO:0016020">
    <property type="term" value="C:membrane"/>
    <property type="evidence" value="ECO:0007669"/>
    <property type="project" value="InterPro"/>
</dbReference>
<dbReference type="SUPFAM" id="SSF56935">
    <property type="entry name" value="Porins"/>
    <property type="match status" value="1"/>
</dbReference>
<reference evidence="2 3" key="1">
    <citation type="submission" date="2018-06" db="EMBL/GenBank/DDBJ databases">
        <title>Genomic Encyclopedia of Type Strains, Phase III (KMG-III): the genomes of soil and plant-associated and newly described type strains.</title>
        <authorList>
            <person name="Whitman W."/>
        </authorList>
    </citation>
    <scope>NUCLEOTIDE SEQUENCE [LARGE SCALE GENOMIC DNA]</scope>
    <source>
        <strain evidence="2 3">CECT 9025</strain>
    </source>
</reference>
<dbReference type="InterPro" id="IPR033900">
    <property type="entry name" value="Gram_neg_porin_domain"/>
</dbReference>
<dbReference type="Pfam" id="PF13609">
    <property type="entry name" value="Porin_4"/>
    <property type="match status" value="1"/>
</dbReference>
<gene>
    <name evidence="2" type="ORF">DFP88_10928</name>
</gene>
<keyword evidence="3" id="KW-1185">Reference proteome</keyword>
<protein>
    <submittedName>
        <fullName evidence="2">Porin-like protein</fullName>
    </submittedName>
</protein>
<dbReference type="Proteomes" id="UP000248311">
    <property type="component" value="Unassembled WGS sequence"/>
</dbReference>
<dbReference type="GO" id="GO:0015288">
    <property type="term" value="F:porin activity"/>
    <property type="evidence" value="ECO:0007669"/>
    <property type="project" value="InterPro"/>
</dbReference>